<keyword evidence="3" id="KW-1185">Reference proteome</keyword>
<dbReference type="Proteomes" id="UP000617951">
    <property type="component" value="Unassembled WGS sequence"/>
</dbReference>
<dbReference type="PANTHER" id="PTHR48090:SF7">
    <property type="entry name" value="RFBJ PROTEIN"/>
    <property type="match status" value="1"/>
</dbReference>
<proteinExistence type="predicted"/>
<evidence type="ECO:0000313" key="3">
    <source>
        <dbReference type="Proteomes" id="UP000617951"/>
    </source>
</evidence>
<name>A0A926DIQ0_9FIRM</name>
<dbReference type="EMBL" id="JACRSS010000002">
    <property type="protein sequence ID" value="MBC8538494.1"/>
    <property type="molecule type" value="Genomic_DNA"/>
</dbReference>
<comment type="caution">
    <text evidence="2">The sequence shown here is derived from an EMBL/GenBank/DDBJ whole genome shotgun (WGS) entry which is preliminary data.</text>
</comment>
<protein>
    <submittedName>
        <fullName evidence="2">Glycosyltransferase family 2 protein</fullName>
    </submittedName>
</protein>
<evidence type="ECO:0000259" key="1">
    <source>
        <dbReference type="Pfam" id="PF00535"/>
    </source>
</evidence>
<dbReference type="CDD" id="cd04179">
    <property type="entry name" value="DPM_DPG-synthase_like"/>
    <property type="match status" value="1"/>
</dbReference>
<reference evidence="2" key="1">
    <citation type="submission" date="2020-08" db="EMBL/GenBank/DDBJ databases">
        <title>Genome public.</title>
        <authorList>
            <person name="Liu C."/>
            <person name="Sun Q."/>
        </authorList>
    </citation>
    <scope>NUCLEOTIDE SEQUENCE</scope>
    <source>
        <strain evidence="2">NSJ-63</strain>
    </source>
</reference>
<dbReference type="PANTHER" id="PTHR48090">
    <property type="entry name" value="UNDECAPRENYL-PHOSPHATE 4-DEOXY-4-FORMAMIDO-L-ARABINOSE TRANSFERASE-RELATED"/>
    <property type="match status" value="1"/>
</dbReference>
<dbReference type="InterPro" id="IPR001173">
    <property type="entry name" value="Glyco_trans_2-like"/>
</dbReference>
<dbReference type="InterPro" id="IPR029044">
    <property type="entry name" value="Nucleotide-diphossugar_trans"/>
</dbReference>
<dbReference type="RefSeq" id="WP_249280250.1">
    <property type="nucleotide sequence ID" value="NZ_JACRSS010000002.1"/>
</dbReference>
<dbReference type="AlphaFoldDB" id="A0A926DIQ0"/>
<evidence type="ECO:0000313" key="2">
    <source>
        <dbReference type="EMBL" id="MBC8538494.1"/>
    </source>
</evidence>
<sequence>MKCLVIIPAYNEAENIAATVDELLAKTRSFPMELDYLVVNDGSSDNTEAVLREHGFHFITLPVNLGIGGAVQSGYLYAQKNNFDIAVQMDGDGQHMPEYLLDLIQPILEGKAACTIGSRFLGLESFRTSFMRRLGIRFLNFVIRCCTGKKFTDATSGFRAANRQGIDLFVRHYAKDFPEPESIVRVCRNGLSIQEVPVKMRERAAGNSSIRFFQSVYYMIKVTLAVCLARCESKTLMDKGE</sequence>
<feature type="domain" description="Glycosyltransferase 2-like" evidence="1">
    <location>
        <begin position="5"/>
        <end position="165"/>
    </location>
</feature>
<organism evidence="2 3">
    <name type="scientific">Guopingia tenuis</name>
    <dbReference type="NCBI Taxonomy" id="2763656"/>
    <lineage>
        <taxon>Bacteria</taxon>
        <taxon>Bacillati</taxon>
        <taxon>Bacillota</taxon>
        <taxon>Clostridia</taxon>
        <taxon>Christensenellales</taxon>
        <taxon>Christensenellaceae</taxon>
        <taxon>Guopingia</taxon>
    </lineage>
</organism>
<gene>
    <name evidence="2" type="ORF">H8693_06065</name>
</gene>
<accession>A0A926DIQ0</accession>
<dbReference type="InterPro" id="IPR050256">
    <property type="entry name" value="Glycosyltransferase_2"/>
</dbReference>
<dbReference type="Gene3D" id="3.90.550.10">
    <property type="entry name" value="Spore Coat Polysaccharide Biosynthesis Protein SpsA, Chain A"/>
    <property type="match status" value="1"/>
</dbReference>
<dbReference type="Pfam" id="PF00535">
    <property type="entry name" value="Glycos_transf_2"/>
    <property type="match status" value="1"/>
</dbReference>
<dbReference type="SUPFAM" id="SSF53448">
    <property type="entry name" value="Nucleotide-diphospho-sugar transferases"/>
    <property type="match status" value="1"/>
</dbReference>